<dbReference type="GO" id="GO:0003700">
    <property type="term" value="F:DNA-binding transcription factor activity"/>
    <property type="evidence" value="ECO:0007669"/>
    <property type="project" value="InterPro"/>
</dbReference>
<dbReference type="InterPro" id="IPR036390">
    <property type="entry name" value="WH_DNA-bd_sf"/>
</dbReference>
<evidence type="ECO:0000256" key="4">
    <source>
        <dbReference type="ARBA" id="ARBA00023163"/>
    </source>
</evidence>
<gene>
    <name evidence="6" type="ORF">SAMN04489866_10415</name>
</gene>
<dbReference type="InterPro" id="IPR005119">
    <property type="entry name" value="LysR_subst-bd"/>
</dbReference>
<comment type="similarity">
    <text evidence="1">Belongs to the LysR transcriptional regulatory family.</text>
</comment>
<dbReference type="Gene3D" id="1.10.10.10">
    <property type="entry name" value="Winged helix-like DNA-binding domain superfamily/Winged helix DNA-binding domain"/>
    <property type="match status" value="1"/>
</dbReference>
<evidence type="ECO:0000256" key="1">
    <source>
        <dbReference type="ARBA" id="ARBA00009437"/>
    </source>
</evidence>
<dbReference type="PROSITE" id="PS50931">
    <property type="entry name" value="HTH_LYSR"/>
    <property type="match status" value="1"/>
</dbReference>
<organism evidence="6 7">
    <name type="scientific">Peptococcus niger</name>
    <dbReference type="NCBI Taxonomy" id="2741"/>
    <lineage>
        <taxon>Bacteria</taxon>
        <taxon>Bacillati</taxon>
        <taxon>Bacillota</taxon>
        <taxon>Clostridia</taxon>
        <taxon>Eubacteriales</taxon>
        <taxon>Peptococcaceae</taxon>
        <taxon>Peptococcus</taxon>
    </lineage>
</organism>
<dbReference type="FunFam" id="1.10.10.10:FF:000001">
    <property type="entry name" value="LysR family transcriptional regulator"/>
    <property type="match status" value="1"/>
</dbReference>
<dbReference type="EMBL" id="FNAF01000004">
    <property type="protein sequence ID" value="SDD51963.1"/>
    <property type="molecule type" value="Genomic_DNA"/>
</dbReference>
<dbReference type="InterPro" id="IPR036388">
    <property type="entry name" value="WH-like_DNA-bd_sf"/>
</dbReference>
<dbReference type="AlphaFoldDB" id="A0A1G6VF25"/>
<dbReference type="InterPro" id="IPR050950">
    <property type="entry name" value="HTH-type_LysR_regulators"/>
</dbReference>
<dbReference type="GO" id="GO:0005829">
    <property type="term" value="C:cytosol"/>
    <property type="evidence" value="ECO:0007669"/>
    <property type="project" value="TreeGrafter"/>
</dbReference>
<dbReference type="SUPFAM" id="SSF53850">
    <property type="entry name" value="Periplasmic binding protein-like II"/>
    <property type="match status" value="1"/>
</dbReference>
<accession>A0A1G6VF25</accession>
<evidence type="ECO:0000256" key="2">
    <source>
        <dbReference type="ARBA" id="ARBA00023015"/>
    </source>
</evidence>
<dbReference type="Pfam" id="PF03466">
    <property type="entry name" value="LysR_substrate"/>
    <property type="match status" value="1"/>
</dbReference>
<keyword evidence="4" id="KW-0804">Transcription</keyword>
<dbReference type="PANTHER" id="PTHR30419:SF8">
    <property type="entry name" value="NITROGEN ASSIMILATION TRANSCRIPTIONAL ACTIVATOR-RELATED"/>
    <property type="match status" value="1"/>
</dbReference>
<protein>
    <submittedName>
        <fullName evidence="6">DNA-binding transcriptional regulator, LysR family</fullName>
    </submittedName>
</protein>
<evidence type="ECO:0000313" key="7">
    <source>
        <dbReference type="Proteomes" id="UP000198995"/>
    </source>
</evidence>
<dbReference type="CDD" id="cd05466">
    <property type="entry name" value="PBP2_LTTR_substrate"/>
    <property type="match status" value="1"/>
</dbReference>
<dbReference type="RefSeq" id="WP_091791484.1">
    <property type="nucleotide sequence ID" value="NZ_FNAF01000004.1"/>
</dbReference>
<feature type="domain" description="HTH lysR-type" evidence="5">
    <location>
        <begin position="1"/>
        <end position="58"/>
    </location>
</feature>
<evidence type="ECO:0000259" key="5">
    <source>
        <dbReference type="PROSITE" id="PS50931"/>
    </source>
</evidence>
<keyword evidence="2" id="KW-0805">Transcription regulation</keyword>
<dbReference type="Pfam" id="PF00126">
    <property type="entry name" value="HTH_1"/>
    <property type="match status" value="1"/>
</dbReference>
<dbReference type="STRING" id="2741.SAMN04489866_10415"/>
<dbReference type="SUPFAM" id="SSF46785">
    <property type="entry name" value="Winged helix' DNA-binding domain"/>
    <property type="match status" value="1"/>
</dbReference>
<keyword evidence="7" id="KW-1185">Reference proteome</keyword>
<keyword evidence="3 6" id="KW-0238">DNA-binding</keyword>
<dbReference type="GO" id="GO:0003677">
    <property type="term" value="F:DNA binding"/>
    <property type="evidence" value="ECO:0007669"/>
    <property type="project" value="UniProtKB-KW"/>
</dbReference>
<sequence>MKLDQLFYFSEAAKYKSISIAAEKNYISQPTISGSINKLERELGTNLLRRSSRGVSLTDTGEIVLEKVHIIFNSLDEIQTAVDASEQGGTVSIAGIPCISDRIIPQTILRLKELDLDVLLSMTTCESTSAVNQVASGSANLGLVIHYKNLENTPGISYEALFRDEYLLYVGPFSPYWDASSVTIEEALQAPYIAYREEFIRNNGGLSELLGQEQRPNIVLRTNENESLKRMIAQDNYVAFFPRFMSRDDFYYTSGLLRALHISNAKLIFEVGVVMSTKYKLDKVSKIFLEVLNQTIKCDSELWPCIQE</sequence>
<name>A0A1G6VF25_PEPNI</name>
<evidence type="ECO:0000256" key="3">
    <source>
        <dbReference type="ARBA" id="ARBA00023125"/>
    </source>
</evidence>
<dbReference type="PRINTS" id="PR00039">
    <property type="entry name" value="HTHLYSR"/>
</dbReference>
<reference evidence="6 7" key="1">
    <citation type="submission" date="2016-10" db="EMBL/GenBank/DDBJ databases">
        <authorList>
            <person name="de Groot N.N."/>
        </authorList>
    </citation>
    <scope>NUCLEOTIDE SEQUENCE [LARGE SCALE GENOMIC DNA]</scope>
    <source>
        <strain evidence="6 7">DSM 20475</strain>
    </source>
</reference>
<dbReference type="Gene3D" id="3.40.190.290">
    <property type="match status" value="1"/>
</dbReference>
<dbReference type="PANTHER" id="PTHR30419">
    <property type="entry name" value="HTH-TYPE TRANSCRIPTIONAL REGULATOR YBHD"/>
    <property type="match status" value="1"/>
</dbReference>
<dbReference type="OrthoDB" id="119203at2"/>
<dbReference type="InterPro" id="IPR000847">
    <property type="entry name" value="LysR_HTH_N"/>
</dbReference>
<evidence type="ECO:0000313" key="6">
    <source>
        <dbReference type="EMBL" id="SDD51963.1"/>
    </source>
</evidence>
<proteinExistence type="inferred from homology"/>
<dbReference type="Proteomes" id="UP000198995">
    <property type="component" value="Unassembled WGS sequence"/>
</dbReference>